<name>A0A6N7VVR9_9FIRM</name>
<evidence type="ECO:0000259" key="1">
    <source>
        <dbReference type="Pfam" id="PF12804"/>
    </source>
</evidence>
<sequence>MKISAIIMASGLSKRMGENKLLLDFNGKKLYQWTFDMIEKVGFYDVILVSSYEEILNDAKKRGFKAIFNDKNEVGKSASIKYGVLNCDKDSAMMFFVADQPLLTLETVNKLIEAYKKNEYVTYPRTEKRRGAPVIFSNEFREGLLALEFDQGGMLLVKDNDKNEVYIDDIKELWDVDTYRNLEEFEDARK</sequence>
<gene>
    <name evidence="2" type="ORF">FYJ26_05825</name>
</gene>
<keyword evidence="2" id="KW-0808">Transferase</keyword>
<organism evidence="2 3">
    <name type="scientific">Anaerococcus porci</name>
    <dbReference type="NCBI Taxonomy" id="2652269"/>
    <lineage>
        <taxon>Bacteria</taxon>
        <taxon>Bacillati</taxon>
        <taxon>Bacillota</taxon>
        <taxon>Tissierellia</taxon>
        <taxon>Tissierellales</taxon>
        <taxon>Peptoniphilaceae</taxon>
        <taxon>Anaerococcus</taxon>
    </lineage>
</organism>
<proteinExistence type="predicted"/>
<reference evidence="2 3" key="1">
    <citation type="submission" date="2019-08" db="EMBL/GenBank/DDBJ databases">
        <title>In-depth cultivation of the pig gut microbiome towards novel bacterial diversity and tailored functional studies.</title>
        <authorList>
            <person name="Wylensek D."/>
            <person name="Hitch T.C.A."/>
            <person name="Clavel T."/>
        </authorList>
    </citation>
    <scope>NUCLEOTIDE SEQUENCE [LARGE SCALE GENOMIC DNA]</scope>
    <source>
        <strain evidence="2 3">WCA-380-WT-2B</strain>
    </source>
</reference>
<dbReference type="PANTHER" id="PTHR43777">
    <property type="entry name" value="MOLYBDENUM COFACTOR CYTIDYLYLTRANSFERASE"/>
    <property type="match status" value="1"/>
</dbReference>
<dbReference type="GO" id="GO:0016779">
    <property type="term" value="F:nucleotidyltransferase activity"/>
    <property type="evidence" value="ECO:0007669"/>
    <property type="project" value="UniProtKB-ARBA"/>
</dbReference>
<evidence type="ECO:0000313" key="3">
    <source>
        <dbReference type="Proteomes" id="UP000441925"/>
    </source>
</evidence>
<dbReference type="PANTHER" id="PTHR43777:SF1">
    <property type="entry name" value="MOLYBDENUM COFACTOR CYTIDYLYLTRANSFERASE"/>
    <property type="match status" value="1"/>
</dbReference>
<dbReference type="EMBL" id="VULQ01000006">
    <property type="protein sequence ID" value="MSS77937.1"/>
    <property type="molecule type" value="Genomic_DNA"/>
</dbReference>
<dbReference type="AlphaFoldDB" id="A0A6N7VVR9"/>
<keyword evidence="3" id="KW-1185">Reference proteome</keyword>
<dbReference type="SUPFAM" id="SSF53448">
    <property type="entry name" value="Nucleotide-diphospho-sugar transferases"/>
    <property type="match status" value="1"/>
</dbReference>
<accession>A0A6N7VVR9</accession>
<dbReference type="InterPro" id="IPR029044">
    <property type="entry name" value="Nucleotide-diphossugar_trans"/>
</dbReference>
<dbReference type="Pfam" id="PF12804">
    <property type="entry name" value="NTP_transf_3"/>
    <property type="match status" value="1"/>
</dbReference>
<comment type="caution">
    <text evidence="2">The sequence shown here is derived from an EMBL/GenBank/DDBJ whole genome shotgun (WGS) entry which is preliminary data.</text>
</comment>
<feature type="domain" description="MobA-like NTP transferase" evidence="1">
    <location>
        <begin position="5"/>
        <end position="159"/>
    </location>
</feature>
<evidence type="ECO:0000313" key="2">
    <source>
        <dbReference type="EMBL" id="MSS77937.1"/>
    </source>
</evidence>
<protein>
    <submittedName>
        <fullName evidence="2">Nucleotidyltransferase family protein</fullName>
    </submittedName>
</protein>
<dbReference type="Proteomes" id="UP000441925">
    <property type="component" value="Unassembled WGS sequence"/>
</dbReference>
<dbReference type="InterPro" id="IPR025877">
    <property type="entry name" value="MobA-like_NTP_Trfase"/>
</dbReference>
<dbReference type="Gene3D" id="3.90.550.10">
    <property type="entry name" value="Spore Coat Polysaccharide Biosynthesis Protein SpsA, Chain A"/>
    <property type="match status" value="1"/>
</dbReference>
<dbReference type="CDD" id="cd04182">
    <property type="entry name" value="GT_2_like_f"/>
    <property type="match status" value="1"/>
</dbReference>
<dbReference type="RefSeq" id="WP_154540582.1">
    <property type="nucleotide sequence ID" value="NZ_VULQ01000006.1"/>
</dbReference>